<dbReference type="EMBL" id="GBEZ01020109">
    <property type="protein sequence ID" value="JAC66529.1"/>
    <property type="molecule type" value="Transcribed_RNA"/>
</dbReference>
<gene>
    <name evidence="2" type="ORF">TSPGSL018_13443</name>
</gene>
<reference evidence="2" key="1">
    <citation type="submission" date="2014-05" db="EMBL/GenBank/DDBJ databases">
        <title>The transcriptome of the halophilic microalga Tetraselmis sp. GSL018 isolated from the Great Salt Lake, Utah.</title>
        <authorList>
            <person name="Jinkerson R.E."/>
            <person name="D'Adamo S."/>
            <person name="Posewitz M.C."/>
        </authorList>
    </citation>
    <scope>NUCLEOTIDE SEQUENCE</scope>
    <source>
        <strain evidence="2">GSL018</strain>
    </source>
</reference>
<feature type="compositionally biased region" description="Low complexity" evidence="1">
    <location>
        <begin position="206"/>
        <end position="218"/>
    </location>
</feature>
<feature type="compositionally biased region" description="Basic and acidic residues" evidence="1">
    <location>
        <begin position="113"/>
        <end position="129"/>
    </location>
</feature>
<dbReference type="AlphaFoldDB" id="A0A061R6Z9"/>
<feature type="compositionally biased region" description="Basic residues" evidence="1">
    <location>
        <begin position="295"/>
        <end position="305"/>
    </location>
</feature>
<name>A0A061R6Z9_9CHLO</name>
<sequence>HYSPMVSNPSGVPESASLRSEEIPDVVESQNMSDCSPASEGPRATDADVRLASEPLPRSRDAGDGPVLRADPASAAVVSSGEVHIEPLAGEDPSATHVDIPAEEKMLAGGEKVPGKVEDSHDPFEDAHGDTLGPLCDVSAGLPRRRSDGLRPEVAGRHGRGRGAGAAARAVPGEGLGAAPLAALAGLRPAEPLPHLWQHGDHRRAVGAARRGGAAPRRPGGGGRLLERPLHGRGGDPDRAPHPRRSVPQAPLPAGLLLPHHALGPARLPVPAGDPQAALRHEHQRPDGRGARGVGAHRRRHPVHG</sequence>
<feature type="region of interest" description="Disordered" evidence="1">
    <location>
        <begin position="198"/>
        <end position="305"/>
    </location>
</feature>
<accession>A0A061R6Z9</accession>
<organism evidence="2">
    <name type="scientific">Tetraselmis sp. GSL018</name>
    <dbReference type="NCBI Taxonomy" id="582737"/>
    <lineage>
        <taxon>Eukaryota</taxon>
        <taxon>Viridiplantae</taxon>
        <taxon>Chlorophyta</taxon>
        <taxon>core chlorophytes</taxon>
        <taxon>Chlorodendrophyceae</taxon>
        <taxon>Chlorodendrales</taxon>
        <taxon>Chlorodendraceae</taxon>
        <taxon>Tetraselmis</taxon>
    </lineage>
</organism>
<feature type="region of interest" description="Disordered" evidence="1">
    <location>
        <begin position="1"/>
        <end position="95"/>
    </location>
</feature>
<feature type="region of interest" description="Disordered" evidence="1">
    <location>
        <begin position="111"/>
        <end position="168"/>
    </location>
</feature>
<feature type="compositionally biased region" description="Polar residues" evidence="1">
    <location>
        <begin position="1"/>
        <end position="10"/>
    </location>
</feature>
<feature type="compositionally biased region" description="Basic and acidic residues" evidence="1">
    <location>
        <begin position="279"/>
        <end position="290"/>
    </location>
</feature>
<feature type="non-terminal residue" evidence="2">
    <location>
        <position position="1"/>
    </location>
</feature>
<protein>
    <submittedName>
        <fullName evidence="2">Uncharacterized protein</fullName>
    </submittedName>
</protein>
<proteinExistence type="predicted"/>
<feature type="compositionally biased region" description="Basic and acidic residues" evidence="1">
    <location>
        <begin position="43"/>
        <end position="63"/>
    </location>
</feature>
<feature type="compositionally biased region" description="Basic and acidic residues" evidence="1">
    <location>
        <begin position="225"/>
        <end position="241"/>
    </location>
</feature>
<evidence type="ECO:0000313" key="2">
    <source>
        <dbReference type="EMBL" id="JAC66529.1"/>
    </source>
</evidence>
<evidence type="ECO:0000256" key="1">
    <source>
        <dbReference type="SAM" id="MobiDB-lite"/>
    </source>
</evidence>
<feature type="compositionally biased region" description="Basic and acidic residues" evidence="1">
    <location>
        <begin position="145"/>
        <end position="156"/>
    </location>
</feature>
<feature type="compositionally biased region" description="Low complexity" evidence="1">
    <location>
        <begin position="248"/>
        <end position="269"/>
    </location>
</feature>